<dbReference type="PROSITE" id="PS51379">
    <property type="entry name" value="4FE4S_FER_2"/>
    <property type="match status" value="1"/>
</dbReference>
<dbReference type="Pfam" id="PF14691">
    <property type="entry name" value="Fer4_20"/>
    <property type="match status" value="1"/>
</dbReference>
<dbReference type="InterPro" id="IPR017896">
    <property type="entry name" value="4Fe4S_Fe-S-bd"/>
</dbReference>
<dbReference type="PRINTS" id="PR00419">
    <property type="entry name" value="ADXRDTASE"/>
</dbReference>
<dbReference type="SUPFAM" id="SSF46548">
    <property type="entry name" value="alpha-helical ferredoxin"/>
    <property type="match status" value="1"/>
</dbReference>
<gene>
    <name evidence="2" type="ORF">V3330_03510</name>
</gene>
<dbReference type="InterPro" id="IPR028261">
    <property type="entry name" value="DPD_II"/>
</dbReference>
<comment type="caution">
    <text evidence="2">The sequence shown here is derived from an EMBL/GenBank/DDBJ whole genome shotgun (WGS) entry which is preliminary data.</text>
</comment>
<organism evidence="2 3">
    <name type="scientific">Elongatibacter sediminis</name>
    <dbReference type="NCBI Taxonomy" id="3119006"/>
    <lineage>
        <taxon>Bacteria</taxon>
        <taxon>Pseudomonadati</taxon>
        <taxon>Pseudomonadota</taxon>
        <taxon>Gammaproteobacteria</taxon>
        <taxon>Chromatiales</taxon>
        <taxon>Wenzhouxiangellaceae</taxon>
        <taxon>Elongatibacter</taxon>
    </lineage>
</organism>
<evidence type="ECO:0000313" key="3">
    <source>
        <dbReference type="Proteomes" id="UP001359886"/>
    </source>
</evidence>
<dbReference type="EMBL" id="JAZHOG010000002">
    <property type="protein sequence ID" value="MEJ8566686.1"/>
    <property type="molecule type" value="Genomic_DNA"/>
</dbReference>
<dbReference type="Gene3D" id="3.50.50.60">
    <property type="entry name" value="FAD/NAD(P)-binding domain"/>
    <property type="match status" value="2"/>
</dbReference>
<reference evidence="2 3" key="1">
    <citation type="submission" date="2024-02" db="EMBL/GenBank/DDBJ databases">
        <title>A novel Wenzhouxiangellaceae bacterium, isolated from coastal sediments.</title>
        <authorList>
            <person name="Du Z.-J."/>
            <person name="Ye Y.-Q."/>
            <person name="Zhang X.-Y."/>
        </authorList>
    </citation>
    <scope>NUCLEOTIDE SEQUENCE [LARGE SCALE GENOMIC DNA]</scope>
    <source>
        <strain evidence="2 3">CH-27</strain>
    </source>
</reference>
<dbReference type="GO" id="GO:0016491">
    <property type="term" value="F:oxidoreductase activity"/>
    <property type="evidence" value="ECO:0007669"/>
    <property type="project" value="InterPro"/>
</dbReference>
<feature type="domain" description="4Fe-4S ferredoxin-type" evidence="1">
    <location>
        <begin position="35"/>
        <end position="65"/>
    </location>
</feature>
<proteinExistence type="predicted"/>
<evidence type="ECO:0000259" key="1">
    <source>
        <dbReference type="PROSITE" id="PS51379"/>
    </source>
</evidence>
<dbReference type="InterPro" id="IPR009051">
    <property type="entry name" value="Helical_ferredxn"/>
</dbReference>
<dbReference type="InterPro" id="IPR036188">
    <property type="entry name" value="FAD/NAD-bd_sf"/>
</dbReference>
<dbReference type="Proteomes" id="UP001359886">
    <property type="component" value="Unassembled WGS sequence"/>
</dbReference>
<accession>A0AAW9RAX7</accession>
<evidence type="ECO:0000313" key="2">
    <source>
        <dbReference type="EMBL" id="MEJ8566686.1"/>
    </source>
</evidence>
<protein>
    <submittedName>
        <fullName evidence="2">NAD(P)-dependent oxidoreductase</fullName>
    </submittedName>
</protein>
<dbReference type="Gene3D" id="1.10.1060.10">
    <property type="entry name" value="Alpha-helical ferredoxin"/>
    <property type="match status" value="1"/>
</dbReference>
<dbReference type="GO" id="GO:0051536">
    <property type="term" value="F:iron-sulfur cluster binding"/>
    <property type="evidence" value="ECO:0007669"/>
    <property type="project" value="InterPro"/>
</dbReference>
<dbReference type="PANTHER" id="PTHR42783">
    <property type="entry name" value="GLUTAMATE SYNTHASE [NADPH] SMALL CHAIN"/>
    <property type="match status" value="1"/>
</dbReference>
<dbReference type="SUPFAM" id="SSF51971">
    <property type="entry name" value="Nucleotide-binding domain"/>
    <property type="match status" value="1"/>
</dbReference>
<dbReference type="PANTHER" id="PTHR42783:SF3">
    <property type="entry name" value="GLUTAMATE SYNTHASE [NADPH] SMALL CHAIN-RELATED"/>
    <property type="match status" value="1"/>
</dbReference>
<keyword evidence="3" id="KW-1185">Reference proteome</keyword>
<dbReference type="InterPro" id="IPR023753">
    <property type="entry name" value="FAD/NAD-binding_dom"/>
</dbReference>
<sequence length="457" mass="49265">MKHPDIETRDVRPGRLPEERLHANFADLHPPLTALQAEVEAARCLFCFDAPCTEACPTGIDIPGFIRKIATGNLHGAAVTILDENIMGGTCANVCPVEELCEQVCVKNTAEALPVAIGRLQRHATDHLFASGRQPYRHGSDTGKRVAVVGAGPAGLACAHRLALHGHEVTVYETRPKAGGLNEYGIAAYKMVDDRAAREVEFILGVGGITLRNGKTLSVDFSLAALRREYDAVFLGLGHNAVNHLDLDHEDADGVHSAVNTIERIRQEDLASLPVGRRVVVIGGGNTAIDIAVQMRKLGAESVTLVYRRGREDMGATGHEQALAQTSGVLIRTWAAPHRIHTAEDGVHRVSFEYTHTNDEGRLAGTGRFFDIDADQVFKAIGQHFDEALLDSDDCPAVENGRIRVDEQRATSLEGVWAGGDCVPGRDLTVTAVQDGKAAADSMHQWLSRTEPESADG</sequence>
<dbReference type="AlphaFoldDB" id="A0AAW9RAX7"/>
<dbReference type="RefSeq" id="WP_354694008.1">
    <property type="nucleotide sequence ID" value="NZ_JAZHOG010000002.1"/>
</dbReference>
<name>A0AAW9RAX7_9GAMM</name>
<dbReference type="Pfam" id="PF07992">
    <property type="entry name" value="Pyr_redox_2"/>
    <property type="match status" value="1"/>
</dbReference>